<dbReference type="Pfam" id="PF01221">
    <property type="entry name" value="Dynein_light"/>
    <property type="match status" value="1"/>
</dbReference>
<comment type="subcellular location">
    <subcellularLocation>
        <location evidence="1">Cytoplasm</location>
        <location evidence="1">Cytoskeleton</location>
    </subcellularLocation>
</comment>
<reference evidence="2 3" key="1">
    <citation type="journal article" date="2024" name="G3 (Bethesda)">
        <title>Genome assembly of Hibiscus sabdariffa L. provides insights into metabolisms of medicinal natural products.</title>
        <authorList>
            <person name="Kim T."/>
        </authorList>
    </citation>
    <scope>NUCLEOTIDE SEQUENCE [LARGE SCALE GENOMIC DNA]</scope>
    <source>
        <strain evidence="2">TK-2024</strain>
        <tissue evidence="2">Old leaves</tissue>
    </source>
</reference>
<keyword evidence="1" id="KW-0505">Motor protein</keyword>
<gene>
    <name evidence="2" type="ORF">V6N11_068963</name>
</gene>
<evidence type="ECO:0000256" key="1">
    <source>
        <dbReference type="RuleBase" id="RU365010"/>
    </source>
</evidence>
<proteinExistence type="inferred from homology"/>
<dbReference type="InterPro" id="IPR001372">
    <property type="entry name" value="Dynein_light_chain_typ-1/2"/>
</dbReference>
<evidence type="ECO:0000313" key="2">
    <source>
        <dbReference type="EMBL" id="KAK8985723.1"/>
    </source>
</evidence>
<keyword evidence="1" id="KW-0963">Cytoplasm</keyword>
<keyword evidence="3" id="KW-1185">Reference proteome</keyword>
<sequence length="174" mass="19332">MCCSPWQWQAVRKCLVLHKIPTAAMLEGKAVIGETDMLQTMQKVALDLAAKALDFFDVTEATEIARFIKKEFDGKYGSGWQCIVGTDFDQSNKLSNENKCGHETKQQKSQSECAQDYLPLVYPSNIVFFLPEVIPGFVLVKSVVYRKVVLDLASKALCLSDVTEASRLPESCAS</sequence>
<keyword evidence="1" id="KW-0243">Dynein</keyword>
<organism evidence="2 3">
    <name type="scientific">Hibiscus sabdariffa</name>
    <name type="common">roselle</name>
    <dbReference type="NCBI Taxonomy" id="183260"/>
    <lineage>
        <taxon>Eukaryota</taxon>
        <taxon>Viridiplantae</taxon>
        <taxon>Streptophyta</taxon>
        <taxon>Embryophyta</taxon>
        <taxon>Tracheophyta</taxon>
        <taxon>Spermatophyta</taxon>
        <taxon>Magnoliopsida</taxon>
        <taxon>eudicotyledons</taxon>
        <taxon>Gunneridae</taxon>
        <taxon>Pentapetalae</taxon>
        <taxon>rosids</taxon>
        <taxon>malvids</taxon>
        <taxon>Malvales</taxon>
        <taxon>Malvaceae</taxon>
        <taxon>Malvoideae</taxon>
        <taxon>Hibiscus</taxon>
    </lineage>
</organism>
<accession>A0ABR2PBF3</accession>
<keyword evidence="1" id="KW-0493">Microtubule</keyword>
<protein>
    <recommendedName>
        <fullName evidence="1">Dynein light chain</fullName>
    </recommendedName>
</protein>
<dbReference type="InterPro" id="IPR037177">
    <property type="entry name" value="DLC_sf"/>
</dbReference>
<dbReference type="Proteomes" id="UP001396334">
    <property type="component" value="Unassembled WGS sequence"/>
</dbReference>
<dbReference type="Gene3D" id="3.30.740.10">
    <property type="entry name" value="Protein Inhibitor Of Neuronal Nitric Oxide Synthase"/>
    <property type="match status" value="1"/>
</dbReference>
<dbReference type="EMBL" id="JBBPBN010000069">
    <property type="protein sequence ID" value="KAK8985723.1"/>
    <property type="molecule type" value="Genomic_DNA"/>
</dbReference>
<dbReference type="PANTHER" id="PTHR11886:SF70">
    <property type="entry name" value="DYNEIN LIGHT CHAIN"/>
    <property type="match status" value="1"/>
</dbReference>
<dbReference type="PANTHER" id="PTHR11886">
    <property type="entry name" value="DYNEIN LIGHT CHAIN"/>
    <property type="match status" value="1"/>
</dbReference>
<comment type="similarity">
    <text evidence="1">Belongs to the dynein light chain family.</text>
</comment>
<dbReference type="SMART" id="SM01375">
    <property type="entry name" value="Dynein_light"/>
    <property type="match status" value="1"/>
</dbReference>
<evidence type="ECO:0000313" key="3">
    <source>
        <dbReference type="Proteomes" id="UP001396334"/>
    </source>
</evidence>
<comment type="caution">
    <text evidence="2">The sequence shown here is derived from an EMBL/GenBank/DDBJ whole genome shotgun (WGS) entry which is preliminary data.</text>
</comment>
<dbReference type="SUPFAM" id="SSF54648">
    <property type="entry name" value="DLC"/>
    <property type="match status" value="1"/>
</dbReference>
<name>A0ABR2PBF3_9ROSI</name>
<keyword evidence="1" id="KW-0206">Cytoskeleton</keyword>